<dbReference type="EMBL" id="CP007139">
    <property type="protein sequence ID" value="AIE83536.1"/>
    <property type="molecule type" value="Genomic_DNA"/>
</dbReference>
<keyword evidence="2" id="KW-0812">Transmembrane</keyword>
<dbReference type="Proteomes" id="UP000027982">
    <property type="component" value="Chromosome"/>
</dbReference>
<evidence type="ECO:0000313" key="4">
    <source>
        <dbReference type="Proteomes" id="UP000027982"/>
    </source>
</evidence>
<protein>
    <submittedName>
        <fullName evidence="3">Uncharacterized protein</fullName>
    </submittedName>
</protein>
<feature type="region of interest" description="Disordered" evidence="1">
    <location>
        <begin position="1"/>
        <end position="29"/>
    </location>
</feature>
<dbReference type="STRING" id="661478.OP10G_0168"/>
<feature type="region of interest" description="Disordered" evidence="1">
    <location>
        <begin position="316"/>
        <end position="335"/>
    </location>
</feature>
<reference evidence="3 4" key="1">
    <citation type="journal article" date="2014" name="PLoS ONE">
        <title>The first complete genome sequence of the class fimbriimonadia in the phylum armatimonadetes.</title>
        <authorList>
            <person name="Hu Z.Y."/>
            <person name="Wang Y.Z."/>
            <person name="Im W.T."/>
            <person name="Wang S.Y."/>
            <person name="Zhao G.P."/>
            <person name="Zheng H.J."/>
            <person name="Quan Z.X."/>
        </authorList>
    </citation>
    <scope>NUCLEOTIDE SEQUENCE [LARGE SCALE GENOMIC DNA]</scope>
    <source>
        <strain evidence="3">Gsoil 348</strain>
    </source>
</reference>
<feature type="compositionally biased region" description="Basic and acidic residues" evidence="1">
    <location>
        <begin position="319"/>
        <end position="329"/>
    </location>
</feature>
<keyword evidence="2" id="KW-0472">Membrane</keyword>
<dbReference type="KEGG" id="fgi:OP10G_0168"/>
<evidence type="ECO:0000313" key="3">
    <source>
        <dbReference type="EMBL" id="AIE83536.1"/>
    </source>
</evidence>
<feature type="transmembrane region" description="Helical" evidence="2">
    <location>
        <begin position="258"/>
        <end position="275"/>
    </location>
</feature>
<dbReference type="HOGENOM" id="CLU_828326_0_0_0"/>
<feature type="transmembrane region" description="Helical" evidence="2">
    <location>
        <begin position="233"/>
        <end position="253"/>
    </location>
</feature>
<gene>
    <name evidence="3" type="ORF">OP10G_0168</name>
</gene>
<keyword evidence="2" id="KW-1133">Transmembrane helix</keyword>
<proteinExistence type="predicted"/>
<organism evidence="3 4">
    <name type="scientific">Fimbriimonas ginsengisoli Gsoil 348</name>
    <dbReference type="NCBI Taxonomy" id="661478"/>
    <lineage>
        <taxon>Bacteria</taxon>
        <taxon>Bacillati</taxon>
        <taxon>Armatimonadota</taxon>
        <taxon>Fimbriimonadia</taxon>
        <taxon>Fimbriimonadales</taxon>
        <taxon>Fimbriimonadaceae</taxon>
        <taxon>Fimbriimonas</taxon>
    </lineage>
</organism>
<accession>A0A068NJ58</accession>
<name>A0A068NJ58_FIMGI</name>
<evidence type="ECO:0000256" key="1">
    <source>
        <dbReference type="SAM" id="MobiDB-lite"/>
    </source>
</evidence>
<keyword evidence="4" id="KW-1185">Reference proteome</keyword>
<evidence type="ECO:0000256" key="2">
    <source>
        <dbReference type="SAM" id="Phobius"/>
    </source>
</evidence>
<feature type="transmembrane region" description="Helical" evidence="2">
    <location>
        <begin position="295"/>
        <end position="312"/>
    </location>
</feature>
<sequence length="335" mass="35292">MVARLLPVRYKHPARDEGPRPSGGLKPLLGRTVIFKNGPLEGMPGVRSSASAHGPAMSMRPSISNIVLSTQTIPASRPHSDPADANAGFLPAHATGRGSAHRQGFGTKEWKGKVRLHCIDISVRTTLGPYGNGRFGRFGNSPGGGTVINEPTPTHKQCPTCGTVSLVAAAVCPNCNHHFRTSFNQGQPSQASGPMPTQAFGQAPQQVANYQQPSGYPPGTVHQINVVQQNNNAALWIILAIVFAGPLACIGLLAISMLPITMVLVGFGLTVWGWAETSRLKGLGYPVPAAATTKVAVGLAVLITGAILWGFIASGSRSTPEKTSPRYDSQRNFNN</sequence>
<dbReference type="AlphaFoldDB" id="A0A068NJ58"/>
<feature type="region of interest" description="Disordered" evidence="1">
    <location>
        <begin position="74"/>
        <end position="105"/>
    </location>
</feature>